<organism evidence="1">
    <name type="scientific">Kwoniella bestiolae CBS 10118</name>
    <dbReference type="NCBI Taxonomy" id="1296100"/>
    <lineage>
        <taxon>Eukaryota</taxon>
        <taxon>Fungi</taxon>
        <taxon>Dikarya</taxon>
        <taxon>Basidiomycota</taxon>
        <taxon>Agaricomycotina</taxon>
        <taxon>Tremellomycetes</taxon>
        <taxon>Tremellales</taxon>
        <taxon>Cryptococcaceae</taxon>
        <taxon>Kwoniella</taxon>
    </lineage>
</organism>
<sequence length="71" mass="7893">MSDYKAILEEEFEVLESIFPDELESGSRPMYLLEPTQDGAYVPLLGIAELSETSVSIRIEPEEQSISDPSA</sequence>
<name>A0A1B9FYT6_9TREE</name>
<proteinExistence type="predicted"/>
<protein>
    <recommendedName>
        <fullName evidence="2">RWD domain-containing protein</fullName>
    </recommendedName>
</protein>
<gene>
    <name evidence="1" type="ORF">I302_06918</name>
</gene>
<reference evidence="1" key="1">
    <citation type="submission" date="2013-07" db="EMBL/GenBank/DDBJ databases">
        <title>The Genome Sequence of Cryptococcus bestiolae CBS10118.</title>
        <authorList>
            <consortium name="The Broad Institute Genome Sequencing Platform"/>
            <person name="Cuomo C."/>
            <person name="Litvintseva A."/>
            <person name="Chen Y."/>
            <person name="Heitman J."/>
            <person name="Sun S."/>
            <person name="Springer D."/>
            <person name="Dromer F."/>
            <person name="Young S.K."/>
            <person name="Zeng Q."/>
            <person name="Gargeya S."/>
            <person name="Fitzgerald M."/>
            <person name="Abouelleil A."/>
            <person name="Alvarado L."/>
            <person name="Berlin A.M."/>
            <person name="Chapman S.B."/>
            <person name="Dewar J."/>
            <person name="Goldberg J."/>
            <person name="Griggs A."/>
            <person name="Gujja S."/>
            <person name="Hansen M."/>
            <person name="Howarth C."/>
            <person name="Imamovic A."/>
            <person name="Larimer J."/>
            <person name="McCowan C."/>
            <person name="Murphy C."/>
            <person name="Pearson M."/>
            <person name="Priest M."/>
            <person name="Roberts A."/>
            <person name="Saif S."/>
            <person name="Shea T."/>
            <person name="Sykes S."/>
            <person name="Wortman J."/>
            <person name="Nusbaum C."/>
            <person name="Birren B."/>
        </authorList>
    </citation>
    <scope>NUCLEOTIDE SEQUENCE [LARGE SCALE GENOMIC DNA]</scope>
    <source>
        <strain evidence="1">CBS 10118</strain>
    </source>
</reference>
<evidence type="ECO:0008006" key="2">
    <source>
        <dbReference type="Google" id="ProtNLM"/>
    </source>
</evidence>
<dbReference type="AlphaFoldDB" id="A0A1B9FYT6"/>
<dbReference type="VEuPathDB" id="FungiDB:I302_06918"/>
<dbReference type="STRING" id="1296100.A0A1B9FYT6"/>
<dbReference type="EMBL" id="KI894023">
    <property type="protein sequence ID" value="OCF23932.1"/>
    <property type="molecule type" value="Genomic_DNA"/>
</dbReference>
<dbReference type="InterPro" id="IPR016135">
    <property type="entry name" value="UBQ-conjugating_enzyme/RWD"/>
</dbReference>
<evidence type="ECO:0000313" key="1">
    <source>
        <dbReference type="EMBL" id="OCF23932.1"/>
    </source>
</evidence>
<accession>A0A1B9FYT6</accession>
<dbReference type="OrthoDB" id="277175at2759"/>
<reference evidence="1" key="2">
    <citation type="submission" date="2014-01" db="EMBL/GenBank/DDBJ databases">
        <title>Evolution of pathogenesis and genome organization in the Tremellales.</title>
        <authorList>
            <person name="Cuomo C."/>
            <person name="Litvintseva A."/>
            <person name="Heitman J."/>
            <person name="Chen Y."/>
            <person name="Sun S."/>
            <person name="Springer D."/>
            <person name="Dromer F."/>
            <person name="Young S."/>
            <person name="Zeng Q."/>
            <person name="Chapman S."/>
            <person name="Gujja S."/>
            <person name="Saif S."/>
            <person name="Birren B."/>
        </authorList>
    </citation>
    <scope>NUCLEOTIDE SEQUENCE</scope>
    <source>
        <strain evidence="1">CBS 10118</strain>
    </source>
</reference>
<dbReference type="Gene3D" id="3.10.110.10">
    <property type="entry name" value="Ubiquitin Conjugating Enzyme"/>
    <property type="match status" value="1"/>
</dbReference>